<dbReference type="HOGENOM" id="CLU_058267_1_0_1"/>
<dbReference type="AlphaFoldDB" id="A0A014QZM4"/>
<keyword evidence="1" id="KW-0732">Signal</keyword>
<comment type="caution">
    <text evidence="2">The sequence shown here is derived from an EMBL/GenBank/DDBJ whole genome shotgun (WGS) entry which is preliminary data.</text>
</comment>
<dbReference type="InterPro" id="IPR023346">
    <property type="entry name" value="Lysozyme-like_dom_sf"/>
</dbReference>
<evidence type="ECO:0000313" key="3">
    <source>
        <dbReference type="Proteomes" id="UP000030151"/>
    </source>
</evidence>
<evidence type="ECO:0000313" key="2">
    <source>
        <dbReference type="EMBL" id="EXV00415.1"/>
    </source>
</evidence>
<feature type="signal peptide" evidence="1">
    <location>
        <begin position="1"/>
        <end position="18"/>
    </location>
</feature>
<evidence type="ECO:0008006" key="4">
    <source>
        <dbReference type="Google" id="ProtNLM"/>
    </source>
</evidence>
<sequence>MFGQVALAYVSFAAVVAGLPAYTNHAHVHGHHKRGATDDMDRYTLYTGDGSTGAGWPSEDAWASWEDLWNVNVELMQKTCGWNGWGADNSGDEIDAIESAIQKVAGQTDVDCRFILAVVMQESKGCVRAPTTSNGVTNPGLMQSHNGNGTCADTNPCPDSQITQMISDGVAGTSSGDGLQQLLDEARGVTGQNGTRPFYAAARLYNSGLIDYNNLDKAMGSTACYVSDIANRLTGWTLADNNCEI</sequence>
<name>A0A014QZM4_9HYPO</name>
<gene>
    <name evidence="2" type="ORF">X797_006475</name>
</gene>
<evidence type="ECO:0000256" key="1">
    <source>
        <dbReference type="SAM" id="SignalP"/>
    </source>
</evidence>
<proteinExistence type="predicted"/>
<organism evidence="2 3">
    <name type="scientific">Metarhizium robertsii</name>
    <dbReference type="NCBI Taxonomy" id="568076"/>
    <lineage>
        <taxon>Eukaryota</taxon>
        <taxon>Fungi</taxon>
        <taxon>Dikarya</taxon>
        <taxon>Ascomycota</taxon>
        <taxon>Pezizomycotina</taxon>
        <taxon>Sordariomycetes</taxon>
        <taxon>Hypocreomycetidae</taxon>
        <taxon>Hypocreales</taxon>
        <taxon>Clavicipitaceae</taxon>
        <taxon>Metarhizium</taxon>
    </lineage>
</organism>
<accession>A0A014QZM4</accession>
<dbReference type="EMBL" id="JELW01000013">
    <property type="protein sequence ID" value="EXV00415.1"/>
    <property type="molecule type" value="Genomic_DNA"/>
</dbReference>
<dbReference type="OrthoDB" id="1193027at2759"/>
<reference evidence="2 3" key="1">
    <citation type="submission" date="2014-02" db="EMBL/GenBank/DDBJ databases">
        <title>The genome sequence of the entomopathogenic fungus Metarhizium robertsii ARSEF 2575.</title>
        <authorList>
            <person name="Giuliano Garisto Donzelli B."/>
            <person name="Roe B.A."/>
            <person name="Macmil S.L."/>
            <person name="Krasnoff S.B."/>
            <person name="Gibson D.M."/>
        </authorList>
    </citation>
    <scope>NUCLEOTIDE SEQUENCE [LARGE SCALE GENOMIC DNA]</scope>
    <source>
        <strain evidence="2 3">ARSEF 2575</strain>
    </source>
</reference>
<protein>
    <recommendedName>
        <fullName evidence="4">Glycoside hydrolase</fullName>
    </recommendedName>
</protein>
<dbReference type="eggNOG" id="ENOG502QTS6">
    <property type="taxonomic scope" value="Eukaryota"/>
</dbReference>
<feature type="chain" id="PRO_5001473775" description="Glycoside hydrolase" evidence="1">
    <location>
        <begin position="19"/>
        <end position="245"/>
    </location>
</feature>
<dbReference type="Proteomes" id="UP000030151">
    <property type="component" value="Unassembled WGS sequence"/>
</dbReference>
<dbReference type="SUPFAM" id="SSF53955">
    <property type="entry name" value="Lysozyme-like"/>
    <property type="match status" value="1"/>
</dbReference>
<dbReference type="Gene3D" id="1.10.530.10">
    <property type="match status" value="1"/>
</dbReference>